<dbReference type="AlphaFoldDB" id="A0A934KHB1"/>
<reference evidence="1 2" key="1">
    <citation type="submission" date="2020-10" db="EMBL/GenBank/DDBJ databases">
        <title>Ca. Dormibacterota MAGs.</title>
        <authorList>
            <person name="Montgomery K."/>
        </authorList>
    </citation>
    <scope>NUCLEOTIDE SEQUENCE [LARGE SCALE GENOMIC DNA]</scope>
    <source>
        <strain evidence="1">Mitchell_Peninsula_5</strain>
    </source>
</reference>
<evidence type="ECO:0008006" key="3">
    <source>
        <dbReference type="Google" id="ProtNLM"/>
    </source>
</evidence>
<evidence type="ECO:0000313" key="2">
    <source>
        <dbReference type="Proteomes" id="UP000614410"/>
    </source>
</evidence>
<proteinExistence type="predicted"/>
<sequence length="201" mass="21979">MSSRFPDDTALDAIAAQLRSLPTLGDDDVRGLLAESQAAPAGPATGRLVEQQLVVVLEAVLARRSPDLDLMDLYQEGSVAATVAVNEYVARGGKPDSLRPYVRRVVEKFLDDVIEREEAQRVADELLIANVKLLDAAEVVLRRRLEREPTTLELAGALNWTPEAVDIIGRTLHAARTEYDSDIVQYLDDADDDLGDGTGRE</sequence>
<organism evidence="1 2">
    <name type="scientific">Candidatus Amunia macphersoniae</name>
    <dbReference type="NCBI Taxonomy" id="3127014"/>
    <lineage>
        <taxon>Bacteria</taxon>
        <taxon>Bacillati</taxon>
        <taxon>Candidatus Dormiibacterota</taxon>
        <taxon>Candidatus Dormibacteria</taxon>
        <taxon>Candidatus Aeolococcales</taxon>
        <taxon>Candidatus Aeolococcaceae</taxon>
        <taxon>Candidatus Amunia</taxon>
    </lineage>
</organism>
<gene>
    <name evidence="1" type="ORF">JF887_04935</name>
</gene>
<dbReference type="EMBL" id="JAEKNN010000024">
    <property type="protein sequence ID" value="MBJ7608761.1"/>
    <property type="molecule type" value="Genomic_DNA"/>
</dbReference>
<dbReference type="Proteomes" id="UP000614410">
    <property type="component" value="Unassembled WGS sequence"/>
</dbReference>
<protein>
    <recommendedName>
        <fullName evidence="3">RNA polymerase sigma-70 region 2 domain-containing protein</fullName>
    </recommendedName>
</protein>
<comment type="caution">
    <text evidence="1">The sequence shown here is derived from an EMBL/GenBank/DDBJ whole genome shotgun (WGS) entry which is preliminary data.</text>
</comment>
<name>A0A934KHB1_9BACT</name>
<accession>A0A934KHB1</accession>
<evidence type="ECO:0000313" key="1">
    <source>
        <dbReference type="EMBL" id="MBJ7608761.1"/>
    </source>
</evidence>